<evidence type="ECO:0000313" key="1">
    <source>
        <dbReference type="EMBL" id="CAG8632640.1"/>
    </source>
</evidence>
<evidence type="ECO:0000313" key="2">
    <source>
        <dbReference type="Proteomes" id="UP000789901"/>
    </source>
</evidence>
<sequence>MDVFKTYKEDDYDDILANENIINLTLKSQFVKHIPVKIYEEFLNSSKQYNKLIPTEMQGFLKKFFEQDLDMYQQWSDALDQLNVNNNDFKKNITKQAIQLIIKTLDNFLQAFSLGHMNPLYNTETWNNYTLMIIYIHTLRRPCGTMLNREISSVNHVKYQKEDGVGFTSGLDQYQIMYAEGTRLYKVTAKKETQNQVNNQKVIIPEMEVFGIFSFKRKLHMYILGYSGTYYIKEVESVAIPRDFKEMRGLSISLEQF</sequence>
<organism evidence="1 2">
    <name type="scientific">Gigaspora margarita</name>
    <dbReference type="NCBI Taxonomy" id="4874"/>
    <lineage>
        <taxon>Eukaryota</taxon>
        <taxon>Fungi</taxon>
        <taxon>Fungi incertae sedis</taxon>
        <taxon>Mucoromycota</taxon>
        <taxon>Glomeromycotina</taxon>
        <taxon>Glomeromycetes</taxon>
        <taxon>Diversisporales</taxon>
        <taxon>Gigasporaceae</taxon>
        <taxon>Gigaspora</taxon>
    </lineage>
</organism>
<name>A0ABN7UNL8_GIGMA</name>
<dbReference type="EMBL" id="CAJVQB010004325">
    <property type="protein sequence ID" value="CAG8632640.1"/>
    <property type="molecule type" value="Genomic_DNA"/>
</dbReference>
<proteinExistence type="predicted"/>
<gene>
    <name evidence="1" type="ORF">GMARGA_LOCUS8418</name>
</gene>
<dbReference type="Proteomes" id="UP000789901">
    <property type="component" value="Unassembled WGS sequence"/>
</dbReference>
<accession>A0ABN7UNL8</accession>
<keyword evidence="2" id="KW-1185">Reference proteome</keyword>
<reference evidence="1 2" key="1">
    <citation type="submission" date="2021-06" db="EMBL/GenBank/DDBJ databases">
        <authorList>
            <person name="Kallberg Y."/>
            <person name="Tangrot J."/>
            <person name="Rosling A."/>
        </authorList>
    </citation>
    <scope>NUCLEOTIDE SEQUENCE [LARGE SCALE GENOMIC DNA]</scope>
    <source>
        <strain evidence="1 2">120-4 pot B 10/14</strain>
    </source>
</reference>
<protein>
    <submittedName>
        <fullName evidence="1">16137_t:CDS:1</fullName>
    </submittedName>
</protein>
<comment type="caution">
    <text evidence="1">The sequence shown here is derived from an EMBL/GenBank/DDBJ whole genome shotgun (WGS) entry which is preliminary data.</text>
</comment>